<keyword evidence="1" id="KW-0863">Zinc-finger</keyword>
<feature type="domain" description="CCHC-type" evidence="3">
    <location>
        <begin position="138"/>
        <end position="153"/>
    </location>
</feature>
<comment type="caution">
    <text evidence="4">The sequence shown here is derived from an EMBL/GenBank/DDBJ whole genome shotgun (WGS) entry which is preliminary data.</text>
</comment>
<dbReference type="SMART" id="SM00343">
    <property type="entry name" value="ZnF_C2HC"/>
    <property type="match status" value="2"/>
</dbReference>
<feature type="compositionally biased region" description="Low complexity" evidence="2">
    <location>
        <begin position="221"/>
        <end position="230"/>
    </location>
</feature>
<feature type="domain" description="CCHC-type" evidence="3">
    <location>
        <begin position="118"/>
        <end position="134"/>
    </location>
</feature>
<evidence type="ECO:0000256" key="1">
    <source>
        <dbReference type="PROSITE-ProRule" id="PRU00047"/>
    </source>
</evidence>
<dbReference type="PANTHER" id="PTHR33087">
    <property type="entry name" value="OS07G0539200 PROTEIN"/>
    <property type="match status" value="1"/>
</dbReference>
<dbReference type="InterPro" id="IPR036875">
    <property type="entry name" value="Znf_CCHC_sf"/>
</dbReference>
<feature type="compositionally biased region" description="Basic residues" evidence="2">
    <location>
        <begin position="85"/>
        <end position="98"/>
    </location>
</feature>
<dbReference type="InterPro" id="IPR053253">
    <property type="entry name" value="Sex_diff_modulator"/>
</dbReference>
<name>A0AAD8RD13_LOLMU</name>
<sequence>MSERESAGAGAGAVAAAREIHAQGSPASASPARLVVSGLGLSGSSSCNSPGEESSGRSRSPPPPEEAPVQGRRVQDRLEWIQPKMSRKKKWRIRQSLRRRQEAGPSAPVGVSSVMMGRCFKCLRPGHPKRDCRNEQVCFRCGEEGHGSGGCKRPRSPDSEEVLRQQAMVLVDRRMASRRGAAQPGTRGQGAPAAWQPGVPDRRAPAVRGRASGEPSPPPSSAGSWAAESAPRVDLRSSPSAWASPCIVRRTVAMDDLERRLQCSLVAYVGGSRPAVSCDQVAAVLVQRVGIPRAAFTVHRFRPEDFLVVFATPEVMERVSARQSVPYAFFTLYFRRWTRQALAQSVVMRSKVHLAVEGIPAHAWEKEVVQQLVGSSCSLVQLAPETASRADLSVFRAEAWTTDMEEIPPARDLWVPEPNLSAAVAGGSRQPRSVPRDRELGLLKYKVIVHVERVEEFVLLDGVDHGHSAHGEGWRWPPVSGDGEGFWTSRSLRWTPGVPDSRSGGHGGGGVVGGGPAATGASLQWQLPHLEPHATWAQRIRAATDVRTVVEPVVAGSQRSARRDITTTTALEPVAVPEGDPVGASDQNSQPILLGGLGIGAPRTDGEGGVADFEPLVVGDKAGCTASSGGDKDGEAPLAVSGVVKEVLTAEVVPCPGPLPGPHVALEPTSSTEAGALGCSPPLSPMHTGGTLLGLKVLGHNVEDADPGPGRVKIINGTEYVQFSITEGQSVPVASVNNSVPGMEALSVEQHCDEDLSMGSISLEPLISFHGPDENMQGVVMNQEIRHNMTAQEEAALGKMCRFCATILKKLAPPLLREIQTSTAARLEGEPATNRRVTRAAATAGDVTPAPRKPWKVSAAETALLKALGITEAGLEASDEAIEEFRALFDSPVREQHLRAMAAIFGKTMPDRFERPAAGSVVVPILAQ</sequence>
<feature type="compositionally biased region" description="Low complexity" evidence="2">
    <location>
        <begin position="37"/>
        <end position="59"/>
    </location>
</feature>
<evidence type="ECO:0000259" key="3">
    <source>
        <dbReference type="PROSITE" id="PS50158"/>
    </source>
</evidence>
<organism evidence="4 5">
    <name type="scientific">Lolium multiflorum</name>
    <name type="common">Italian ryegrass</name>
    <name type="synonym">Lolium perenne subsp. multiflorum</name>
    <dbReference type="NCBI Taxonomy" id="4521"/>
    <lineage>
        <taxon>Eukaryota</taxon>
        <taxon>Viridiplantae</taxon>
        <taxon>Streptophyta</taxon>
        <taxon>Embryophyta</taxon>
        <taxon>Tracheophyta</taxon>
        <taxon>Spermatophyta</taxon>
        <taxon>Magnoliopsida</taxon>
        <taxon>Liliopsida</taxon>
        <taxon>Poales</taxon>
        <taxon>Poaceae</taxon>
        <taxon>BOP clade</taxon>
        <taxon>Pooideae</taxon>
        <taxon>Poodae</taxon>
        <taxon>Poeae</taxon>
        <taxon>Poeae Chloroplast Group 2 (Poeae type)</taxon>
        <taxon>Loliodinae</taxon>
        <taxon>Loliinae</taxon>
        <taxon>Lolium</taxon>
    </lineage>
</organism>
<accession>A0AAD8RD13</accession>
<keyword evidence="5" id="KW-1185">Reference proteome</keyword>
<protein>
    <recommendedName>
        <fullName evidence="3">CCHC-type domain-containing protein</fullName>
    </recommendedName>
</protein>
<dbReference type="PROSITE" id="PS50158">
    <property type="entry name" value="ZF_CCHC"/>
    <property type="match status" value="2"/>
</dbReference>
<evidence type="ECO:0000313" key="5">
    <source>
        <dbReference type="Proteomes" id="UP001231189"/>
    </source>
</evidence>
<dbReference type="AlphaFoldDB" id="A0AAD8RD13"/>
<reference evidence="4" key="1">
    <citation type="submission" date="2023-07" db="EMBL/GenBank/DDBJ databases">
        <title>A chromosome-level genome assembly of Lolium multiflorum.</title>
        <authorList>
            <person name="Chen Y."/>
            <person name="Copetti D."/>
            <person name="Kolliker R."/>
            <person name="Studer B."/>
        </authorList>
    </citation>
    <scope>NUCLEOTIDE SEQUENCE</scope>
    <source>
        <strain evidence="4">02402/16</strain>
        <tissue evidence="4">Leaf</tissue>
    </source>
</reference>
<gene>
    <name evidence="4" type="ORF">QYE76_024920</name>
</gene>
<dbReference type="InterPro" id="IPR001878">
    <property type="entry name" value="Znf_CCHC"/>
</dbReference>
<dbReference type="Gene3D" id="4.10.60.10">
    <property type="entry name" value="Zinc finger, CCHC-type"/>
    <property type="match status" value="1"/>
</dbReference>
<feature type="region of interest" description="Disordered" evidence="2">
    <location>
        <begin position="1"/>
        <end position="109"/>
    </location>
</feature>
<evidence type="ECO:0000256" key="2">
    <source>
        <dbReference type="SAM" id="MobiDB-lite"/>
    </source>
</evidence>
<dbReference type="EMBL" id="JAUUTY010000006">
    <property type="protein sequence ID" value="KAK1619403.1"/>
    <property type="molecule type" value="Genomic_DNA"/>
</dbReference>
<dbReference type="GO" id="GO:0003676">
    <property type="term" value="F:nucleic acid binding"/>
    <property type="evidence" value="ECO:0007669"/>
    <property type="project" value="InterPro"/>
</dbReference>
<dbReference type="PANTHER" id="PTHR33087:SF42">
    <property type="entry name" value="DUF4283 DOMAIN-CONTAINING PROTEIN"/>
    <property type="match status" value="1"/>
</dbReference>
<evidence type="ECO:0000313" key="4">
    <source>
        <dbReference type="EMBL" id="KAK1619403.1"/>
    </source>
</evidence>
<keyword evidence="1" id="KW-0479">Metal-binding</keyword>
<feature type="region of interest" description="Disordered" evidence="2">
    <location>
        <begin position="176"/>
        <end position="230"/>
    </location>
</feature>
<dbReference type="GO" id="GO:0008270">
    <property type="term" value="F:zinc ion binding"/>
    <property type="evidence" value="ECO:0007669"/>
    <property type="project" value="UniProtKB-KW"/>
</dbReference>
<dbReference type="Proteomes" id="UP001231189">
    <property type="component" value="Unassembled WGS sequence"/>
</dbReference>
<dbReference type="SUPFAM" id="SSF57756">
    <property type="entry name" value="Retrovirus zinc finger-like domains"/>
    <property type="match status" value="1"/>
</dbReference>
<proteinExistence type="predicted"/>
<keyword evidence="1" id="KW-0862">Zinc</keyword>